<proteinExistence type="inferred from homology"/>
<dbReference type="PANTHER" id="PTHR35601">
    <property type="entry name" value="TOXIN RELE"/>
    <property type="match status" value="1"/>
</dbReference>
<sequence>MKTIISPKAQKQLLRFPGNQGLKITKKLHELDHNPFAGKPMTGKLKGKYSLRAWPYRIIYQIFKNHGFLLVEAIEHRQGVYK</sequence>
<evidence type="ECO:0000313" key="4">
    <source>
        <dbReference type="Proteomes" id="UP000034107"/>
    </source>
</evidence>
<reference evidence="3 4" key="1">
    <citation type="journal article" date="2015" name="Nature">
        <title>rRNA introns, odd ribosomes, and small enigmatic genomes across a large radiation of phyla.</title>
        <authorList>
            <person name="Brown C.T."/>
            <person name="Hug L.A."/>
            <person name="Thomas B.C."/>
            <person name="Sharon I."/>
            <person name="Castelle C.J."/>
            <person name="Singh A."/>
            <person name="Wilkins M.J."/>
            <person name="Williams K.H."/>
            <person name="Banfield J.F."/>
        </authorList>
    </citation>
    <scope>NUCLEOTIDE SEQUENCE [LARGE SCALE GENOMIC DNA]</scope>
</reference>
<dbReference type="Gene3D" id="3.30.2310.20">
    <property type="entry name" value="RelE-like"/>
    <property type="match status" value="1"/>
</dbReference>
<evidence type="ECO:0000313" key="3">
    <source>
        <dbReference type="EMBL" id="KKU20512.1"/>
    </source>
</evidence>
<dbReference type="InterPro" id="IPR007712">
    <property type="entry name" value="RelE/ParE_toxin"/>
</dbReference>
<dbReference type="Proteomes" id="UP000034107">
    <property type="component" value="Unassembled WGS sequence"/>
</dbReference>
<dbReference type="EMBL" id="LCLS01000038">
    <property type="protein sequence ID" value="KKU20512.1"/>
    <property type="molecule type" value="Genomic_DNA"/>
</dbReference>
<dbReference type="InterPro" id="IPR035093">
    <property type="entry name" value="RelE/ParE_toxin_dom_sf"/>
</dbReference>
<dbReference type="AlphaFoldDB" id="A0A0G1NJH7"/>
<protein>
    <submittedName>
        <fullName evidence="3">Addiction module toxin, RelE/StbE</fullName>
    </submittedName>
</protein>
<comment type="similarity">
    <text evidence="1">Belongs to the RelE toxin family.</text>
</comment>
<accession>A0A0G1NJH7</accession>
<dbReference type="PANTHER" id="PTHR35601:SF1">
    <property type="entry name" value="TOXIN RELE"/>
    <property type="match status" value="1"/>
</dbReference>
<dbReference type="SUPFAM" id="SSF143011">
    <property type="entry name" value="RelE-like"/>
    <property type="match status" value="1"/>
</dbReference>
<dbReference type="Pfam" id="PF05016">
    <property type="entry name" value="ParE_toxin"/>
    <property type="match status" value="1"/>
</dbReference>
<evidence type="ECO:0000256" key="1">
    <source>
        <dbReference type="ARBA" id="ARBA00006226"/>
    </source>
</evidence>
<gene>
    <name evidence="3" type="ORF">UX31_C0038G0015</name>
</gene>
<organism evidence="3 4">
    <name type="scientific">Candidatus Nomurabacteria bacterium GW2011_GWA1_46_11</name>
    <dbReference type="NCBI Taxonomy" id="1618732"/>
    <lineage>
        <taxon>Bacteria</taxon>
        <taxon>Candidatus Nomuraibacteriota</taxon>
    </lineage>
</organism>
<keyword evidence="2" id="KW-1277">Toxin-antitoxin system</keyword>
<evidence type="ECO:0000256" key="2">
    <source>
        <dbReference type="ARBA" id="ARBA00022649"/>
    </source>
</evidence>
<comment type="caution">
    <text evidence="3">The sequence shown here is derived from an EMBL/GenBank/DDBJ whole genome shotgun (WGS) entry which is preliminary data.</text>
</comment>
<name>A0A0G1NJH7_9BACT</name>